<keyword evidence="3" id="KW-1185">Reference proteome</keyword>
<dbReference type="InterPro" id="IPR038606">
    <property type="entry name" value="To_sf"/>
</dbReference>
<sequence length="231" mass="25755">MAFKVLLSLAVVVCIAVASDLDTGMWVAHCARNATIHGVPAAGVPSHSPAFVTRFVRNITFPLGLAVIHASIINPNWYGVPDVQIKASQLSDDSAKVAKFDYDLYWPKFEVEGQYTAEVKGLIHNYHEGNWSVLLSEVHWSGEMDFNKEKHHIDKLKIHWKVDDVKTSITGGGIQGDLLAATLKFSLQTAFKMRSADLGTEVVLGYRLNEVWLKNATKVEALLDWCRHQEK</sequence>
<evidence type="ECO:0000256" key="1">
    <source>
        <dbReference type="SAM" id="SignalP"/>
    </source>
</evidence>
<evidence type="ECO:0000313" key="3">
    <source>
        <dbReference type="Proteomes" id="UP001152888"/>
    </source>
</evidence>
<feature type="chain" id="PRO_5040473762" evidence="1">
    <location>
        <begin position="19"/>
        <end position="231"/>
    </location>
</feature>
<dbReference type="InterPro" id="IPR010562">
    <property type="entry name" value="Haemolymph_juvenile_hormone-bd"/>
</dbReference>
<gene>
    <name evidence="2" type="ORF">ACAOBT_LOCUS18660</name>
</gene>
<comment type="caution">
    <text evidence="2">The sequence shown here is derived from an EMBL/GenBank/DDBJ whole genome shotgun (WGS) entry which is preliminary data.</text>
</comment>
<dbReference type="Proteomes" id="UP001152888">
    <property type="component" value="Unassembled WGS sequence"/>
</dbReference>
<protein>
    <submittedName>
        <fullName evidence="2">Uncharacterized protein</fullName>
    </submittedName>
</protein>
<reference evidence="2" key="1">
    <citation type="submission" date="2022-03" db="EMBL/GenBank/DDBJ databases">
        <authorList>
            <person name="Sayadi A."/>
        </authorList>
    </citation>
    <scope>NUCLEOTIDE SEQUENCE</scope>
</reference>
<proteinExistence type="predicted"/>
<name>A0A9P0PLJ6_ACAOB</name>
<dbReference type="PANTHER" id="PTHR11008">
    <property type="entry name" value="PROTEIN TAKEOUT-LIKE PROTEIN"/>
    <property type="match status" value="1"/>
</dbReference>
<dbReference type="AlphaFoldDB" id="A0A9P0PLJ6"/>
<dbReference type="Gene3D" id="3.15.10.30">
    <property type="entry name" value="Haemolymph juvenile hormone binding protein"/>
    <property type="match status" value="1"/>
</dbReference>
<feature type="signal peptide" evidence="1">
    <location>
        <begin position="1"/>
        <end position="18"/>
    </location>
</feature>
<dbReference type="OrthoDB" id="6759118at2759"/>
<keyword evidence="1" id="KW-0732">Signal</keyword>
<evidence type="ECO:0000313" key="2">
    <source>
        <dbReference type="EMBL" id="CAH1988794.1"/>
    </source>
</evidence>
<dbReference type="PANTHER" id="PTHR11008:SF9">
    <property type="entry name" value="PROTEIN TAKEOUT-LIKE PROTEIN"/>
    <property type="match status" value="1"/>
</dbReference>
<accession>A0A9P0PLJ6</accession>
<dbReference type="Pfam" id="PF06585">
    <property type="entry name" value="JHBP"/>
    <property type="match status" value="1"/>
</dbReference>
<organism evidence="2 3">
    <name type="scientific">Acanthoscelides obtectus</name>
    <name type="common">Bean weevil</name>
    <name type="synonym">Bruchus obtectus</name>
    <dbReference type="NCBI Taxonomy" id="200917"/>
    <lineage>
        <taxon>Eukaryota</taxon>
        <taxon>Metazoa</taxon>
        <taxon>Ecdysozoa</taxon>
        <taxon>Arthropoda</taxon>
        <taxon>Hexapoda</taxon>
        <taxon>Insecta</taxon>
        <taxon>Pterygota</taxon>
        <taxon>Neoptera</taxon>
        <taxon>Endopterygota</taxon>
        <taxon>Coleoptera</taxon>
        <taxon>Polyphaga</taxon>
        <taxon>Cucujiformia</taxon>
        <taxon>Chrysomeloidea</taxon>
        <taxon>Chrysomelidae</taxon>
        <taxon>Bruchinae</taxon>
        <taxon>Bruchini</taxon>
        <taxon>Acanthoscelides</taxon>
    </lineage>
</organism>
<dbReference type="EMBL" id="CAKOFQ010007050">
    <property type="protein sequence ID" value="CAH1988794.1"/>
    <property type="molecule type" value="Genomic_DNA"/>
</dbReference>